<name>A0A5S3PAT5_9SPHN</name>
<keyword evidence="2" id="KW-0732">Signal</keyword>
<feature type="compositionally biased region" description="Basic and acidic residues" evidence="1">
    <location>
        <begin position="163"/>
        <end position="173"/>
    </location>
</feature>
<dbReference type="Proteomes" id="UP000309668">
    <property type="component" value="Unassembled WGS sequence"/>
</dbReference>
<dbReference type="EMBL" id="VCAO01000003">
    <property type="protein sequence ID" value="TMM48158.1"/>
    <property type="molecule type" value="Genomic_DNA"/>
</dbReference>
<protein>
    <submittedName>
        <fullName evidence="3">Uncharacterized protein</fullName>
    </submittedName>
</protein>
<organism evidence="3 4">
    <name type="scientific">Qipengyuania marisflavi</name>
    <dbReference type="NCBI Taxonomy" id="2486356"/>
    <lineage>
        <taxon>Bacteria</taxon>
        <taxon>Pseudomonadati</taxon>
        <taxon>Pseudomonadota</taxon>
        <taxon>Alphaproteobacteria</taxon>
        <taxon>Sphingomonadales</taxon>
        <taxon>Erythrobacteraceae</taxon>
        <taxon>Qipengyuania</taxon>
    </lineage>
</organism>
<dbReference type="OrthoDB" id="7391233at2"/>
<dbReference type="AlphaFoldDB" id="A0A5S3PAT5"/>
<gene>
    <name evidence="3" type="ORF">FEV51_07620</name>
</gene>
<keyword evidence="4" id="KW-1185">Reference proteome</keyword>
<sequence length="201" mass="21801">MTLFRTFAAAALIASPLAFTAPAMAQDAAEEETVNMVIVYGDDRCPESTADQIVVCARQAENERYRIPQELRLSDDPANNSWAERVEQLEMVGASGAFSCSPSGAGGFTGCTQEMIRKAYADKANASSIRFGQLVDAARADRLGGIDAEAAAEQERVEMIERDYMERLERERAAPTADETTESATPGNLVTEEELSQPPEL</sequence>
<proteinExistence type="predicted"/>
<feature type="chain" id="PRO_5024406231" evidence="2">
    <location>
        <begin position="26"/>
        <end position="201"/>
    </location>
</feature>
<evidence type="ECO:0000256" key="2">
    <source>
        <dbReference type="SAM" id="SignalP"/>
    </source>
</evidence>
<feature type="signal peptide" evidence="2">
    <location>
        <begin position="1"/>
        <end position="25"/>
    </location>
</feature>
<feature type="region of interest" description="Disordered" evidence="1">
    <location>
        <begin position="163"/>
        <end position="201"/>
    </location>
</feature>
<comment type="caution">
    <text evidence="3">The sequence shown here is derived from an EMBL/GenBank/DDBJ whole genome shotgun (WGS) entry which is preliminary data.</text>
</comment>
<evidence type="ECO:0000256" key="1">
    <source>
        <dbReference type="SAM" id="MobiDB-lite"/>
    </source>
</evidence>
<evidence type="ECO:0000313" key="3">
    <source>
        <dbReference type="EMBL" id="TMM48158.1"/>
    </source>
</evidence>
<accession>A0A5S3PAT5</accession>
<reference evidence="3 4" key="1">
    <citation type="submission" date="2019-05" db="EMBL/GenBank/DDBJ databases">
        <title>Erythrobacter marisflavi sp. nov., isolated from isolated from water of an estuary environment.</title>
        <authorList>
            <person name="Yoon J.-H."/>
        </authorList>
    </citation>
    <scope>NUCLEOTIDE SEQUENCE [LARGE SCALE GENOMIC DNA]</scope>
    <source>
        <strain evidence="3 4">KEM-5</strain>
    </source>
</reference>
<evidence type="ECO:0000313" key="4">
    <source>
        <dbReference type="Proteomes" id="UP000309668"/>
    </source>
</evidence>
<dbReference type="RefSeq" id="WP_138617562.1">
    <property type="nucleotide sequence ID" value="NZ_VCAO01000003.1"/>
</dbReference>